<evidence type="ECO:0000313" key="5">
    <source>
        <dbReference type="Proteomes" id="UP000242525"/>
    </source>
</evidence>
<dbReference type="PROSITE" id="PS51340">
    <property type="entry name" value="MOSC"/>
    <property type="match status" value="1"/>
</dbReference>
<organism evidence="4 5">
    <name type="scientific">Geotrichum candidum</name>
    <name type="common">Oospora lactis</name>
    <name type="synonym">Dipodascus geotrichum</name>
    <dbReference type="NCBI Taxonomy" id="1173061"/>
    <lineage>
        <taxon>Eukaryota</taxon>
        <taxon>Fungi</taxon>
        <taxon>Dikarya</taxon>
        <taxon>Ascomycota</taxon>
        <taxon>Saccharomycotina</taxon>
        <taxon>Dipodascomycetes</taxon>
        <taxon>Dipodascales</taxon>
        <taxon>Dipodascaceae</taxon>
        <taxon>Geotrichum</taxon>
    </lineage>
</organism>
<name>A0A0J9XLN4_GEOCN</name>
<accession>A0A0J9XLN4</accession>
<dbReference type="STRING" id="1173061.A0A0J9XLN4"/>
<reference evidence="4" key="1">
    <citation type="submission" date="2014-03" db="EMBL/GenBank/DDBJ databases">
        <authorList>
            <person name="Casaregola S."/>
        </authorList>
    </citation>
    <scope>NUCLEOTIDE SEQUENCE [LARGE SCALE GENOMIC DNA]</scope>
    <source>
        <strain evidence="4">CLIB 918</strain>
    </source>
</reference>
<keyword evidence="2" id="KW-0472">Membrane</keyword>
<dbReference type="GO" id="GO:0030151">
    <property type="term" value="F:molybdenum ion binding"/>
    <property type="evidence" value="ECO:0007669"/>
    <property type="project" value="InterPro"/>
</dbReference>
<keyword evidence="2" id="KW-0812">Transmembrane</keyword>
<keyword evidence="5" id="KW-1185">Reference proteome</keyword>
<dbReference type="EMBL" id="CCBN010000028">
    <property type="protein sequence ID" value="CDO58074.1"/>
    <property type="molecule type" value="Genomic_DNA"/>
</dbReference>
<dbReference type="InterPro" id="IPR005302">
    <property type="entry name" value="MoCF_Sase_C"/>
</dbReference>
<dbReference type="PANTHER" id="PTHR14237:SF19">
    <property type="entry name" value="MITOCHONDRIAL AMIDOXIME REDUCING COMPONENT 1"/>
    <property type="match status" value="1"/>
</dbReference>
<dbReference type="Proteomes" id="UP000242525">
    <property type="component" value="Unassembled WGS sequence"/>
</dbReference>
<feature type="transmembrane region" description="Helical" evidence="2">
    <location>
        <begin position="6"/>
        <end position="32"/>
    </location>
</feature>
<feature type="region of interest" description="Disordered" evidence="1">
    <location>
        <begin position="337"/>
        <end position="356"/>
    </location>
</feature>
<protein>
    <recommendedName>
        <fullName evidence="3">MOSC domain-containing protein</fullName>
    </recommendedName>
</protein>
<dbReference type="GO" id="GO:0003824">
    <property type="term" value="F:catalytic activity"/>
    <property type="evidence" value="ECO:0007669"/>
    <property type="project" value="InterPro"/>
</dbReference>
<proteinExistence type="predicted"/>
<comment type="caution">
    <text evidence="4">The sequence shown here is derived from an EMBL/GenBank/DDBJ whole genome shotgun (WGS) entry which is preliminary data.</text>
</comment>
<evidence type="ECO:0000256" key="1">
    <source>
        <dbReference type="SAM" id="MobiDB-lite"/>
    </source>
</evidence>
<evidence type="ECO:0000256" key="2">
    <source>
        <dbReference type="SAM" id="Phobius"/>
    </source>
</evidence>
<evidence type="ECO:0000313" key="4">
    <source>
        <dbReference type="EMBL" id="CDO58074.1"/>
    </source>
</evidence>
<dbReference type="SUPFAM" id="SSF141673">
    <property type="entry name" value="MOSC N-terminal domain-like"/>
    <property type="match status" value="1"/>
</dbReference>
<dbReference type="Pfam" id="PF03476">
    <property type="entry name" value="MOSC_N"/>
    <property type="match status" value="1"/>
</dbReference>
<feature type="compositionally biased region" description="Polar residues" evidence="1">
    <location>
        <begin position="341"/>
        <end position="356"/>
    </location>
</feature>
<sequence>MSNSIYPLFLTTPAGLGTIAALVVTVAIVWHFQLLPGQSQRQPRSLNQPGGHVSEILLHPVKSLGSVSVAEAEIDAYGFKHDRVYMLAQRDWTDKIDKKTDKDSDSPDVTVRVKDFITQRENPQMTLVQPTLDVERNELTLMYTPDPAHKLVLPLDMERYLQDHPNIEATLPVVQTIIWGSFVKAYDLQSLARYYYNENAPAASETANGDNDEKKTTVGEWELITTETPVTDFFTDVVQLALPAILLWPQTRRRVTPEKNGPTHATHALELSFQDGYPGNLISLKSLADLSTRVNSDRDPDDQVNLVARNFRPNLVLADTLEAWDEDDWKHITITPAAADSNGQHSSSPNKSRQVSQWHVPCRNVRCQVPTISLTKGTFHPRREPYKTMQKFRRIDKGAPYEPCFGMNLVCESYGFTVAIGDTVTVNRRGPHFYK</sequence>
<feature type="domain" description="MOSC" evidence="3">
    <location>
        <begin position="235"/>
        <end position="427"/>
    </location>
</feature>
<dbReference type="GO" id="GO:0030170">
    <property type="term" value="F:pyridoxal phosphate binding"/>
    <property type="evidence" value="ECO:0007669"/>
    <property type="project" value="InterPro"/>
</dbReference>
<dbReference type="OrthoDB" id="17255at2759"/>
<dbReference type="PANTHER" id="PTHR14237">
    <property type="entry name" value="MOLYBDOPTERIN COFACTOR SULFURASE MOSC"/>
    <property type="match status" value="1"/>
</dbReference>
<dbReference type="Pfam" id="PF03473">
    <property type="entry name" value="MOSC"/>
    <property type="match status" value="1"/>
</dbReference>
<keyword evidence="2" id="KW-1133">Transmembrane helix</keyword>
<evidence type="ECO:0000259" key="3">
    <source>
        <dbReference type="PROSITE" id="PS51340"/>
    </source>
</evidence>
<gene>
    <name evidence="4" type="ORF">BN980_GECA32s02441g</name>
</gene>
<dbReference type="AlphaFoldDB" id="A0A0J9XLN4"/>
<dbReference type="InterPro" id="IPR005303">
    <property type="entry name" value="MOCOS_middle"/>
</dbReference>